<proteinExistence type="inferred from homology"/>
<accession>A0A133ZQP2</accession>
<dbReference type="PANTHER" id="PTHR22911:SF137">
    <property type="entry name" value="SOLUTE CARRIER FAMILY 35 MEMBER G2-RELATED"/>
    <property type="match status" value="1"/>
</dbReference>
<dbReference type="EMBL" id="LSDC01000116">
    <property type="protein sequence ID" value="KXB57771.1"/>
    <property type="molecule type" value="Genomic_DNA"/>
</dbReference>
<dbReference type="AlphaFoldDB" id="A0A133ZQP2"/>
<feature type="transmembrane region" description="Helical" evidence="8">
    <location>
        <begin position="153"/>
        <end position="169"/>
    </location>
</feature>
<keyword evidence="6 8" id="KW-1133">Transmembrane helix</keyword>
<dbReference type="InterPro" id="IPR000620">
    <property type="entry name" value="EamA_dom"/>
</dbReference>
<feature type="transmembrane region" description="Helical" evidence="8">
    <location>
        <begin position="181"/>
        <end position="199"/>
    </location>
</feature>
<feature type="transmembrane region" description="Helical" evidence="8">
    <location>
        <begin position="75"/>
        <end position="94"/>
    </location>
</feature>
<evidence type="ECO:0000256" key="7">
    <source>
        <dbReference type="ARBA" id="ARBA00023136"/>
    </source>
</evidence>
<evidence type="ECO:0000259" key="9">
    <source>
        <dbReference type="Pfam" id="PF00892"/>
    </source>
</evidence>
<keyword evidence="3" id="KW-0813">Transport</keyword>
<evidence type="ECO:0000256" key="6">
    <source>
        <dbReference type="ARBA" id="ARBA00022989"/>
    </source>
</evidence>
<comment type="subcellular location">
    <subcellularLocation>
        <location evidence="1">Cell membrane</location>
        <topology evidence="1">Multi-pass membrane protein</topology>
    </subcellularLocation>
</comment>
<evidence type="ECO:0000313" key="10">
    <source>
        <dbReference type="EMBL" id="KXB57771.1"/>
    </source>
</evidence>
<keyword evidence="7 8" id="KW-0472">Membrane</keyword>
<evidence type="ECO:0000256" key="1">
    <source>
        <dbReference type="ARBA" id="ARBA00004651"/>
    </source>
</evidence>
<evidence type="ECO:0000256" key="4">
    <source>
        <dbReference type="ARBA" id="ARBA00022475"/>
    </source>
</evidence>
<dbReference type="NCBIfam" id="TIGR00688">
    <property type="entry name" value="rarD"/>
    <property type="match status" value="1"/>
</dbReference>
<evidence type="ECO:0000256" key="2">
    <source>
        <dbReference type="ARBA" id="ARBA00007362"/>
    </source>
</evidence>
<reference evidence="11" key="1">
    <citation type="submission" date="2016-01" db="EMBL/GenBank/DDBJ databases">
        <authorList>
            <person name="Mitreva M."/>
            <person name="Pepin K.H."/>
            <person name="Mihindukulasuriya K.A."/>
            <person name="Fulton R."/>
            <person name="Fronick C."/>
            <person name="O'Laughlin M."/>
            <person name="Miner T."/>
            <person name="Herter B."/>
            <person name="Rosa B.A."/>
            <person name="Cordes M."/>
            <person name="Tomlinson C."/>
            <person name="Wollam A."/>
            <person name="Palsikar V.B."/>
            <person name="Mardis E.R."/>
            <person name="Wilson R.K."/>
        </authorList>
    </citation>
    <scope>NUCLEOTIDE SEQUENCE [LARGE SCALE GENOMIC DNA]</scope>
    <source>
        <strain evidence="11">DNF01167</strain>
    </source>
</reference>
<dbReference type="InterPro" id="IPR037185">
    <property type="entry name" value="EmrE-like"/>
</dbReference>
<feature type="transmembrane region" description="Helical" evidence="8">
    <location>
        <begin position="269"/>
        <end position="290"/>
    </location>
</feature>
<dbReference type="GO" id="GO:0005886">
    <property type="term" value="C:plasma membrane"/>
    <property type="evidence" value="ECO:0007669"/>
    <property type="project" value="UniProtKB-SubCell"/>
</dbReference>
<dbReference type="Pfam" id="PF00892">
    <property type="entry name" value="EamA"/>
    <property type="match status" value="1"/>
</dbReference>
<feature type="transmembrane region" description="Helical" evidence="8">
    <location>
        <begin position="214"/>
        <end position="232"/>
    </location>
</feature>
<evidence type="ECO:0000256" key="8">
    <source>
        <dbReference type="SAM" id="Phobius"/>
    </source>
</evidence>
<feature type="domain" description="EamA" evidence="9">
    <location>
        <begin position="7"/>
        <end position="145"/>
    </location>
</feature>
<protein>
    <submittedName>
        <fullName evidence="10">Protein RarD</fullName>
    </submittedName>
</protein>
<keyword evidence="4" id="KW-1003">Cell membrane</keyword>
<gene>
    <name evidence="10" type="ORF">HMPREF3186_01608</name>
</gene>
<feature type="transmembrane region" description="Helical" evidence="8">
    <location>
        <begin position="106"/>
        <end position="123"/>
    </location>
</feature>
<organism evidence="10 11">
    <name type="scientific">Gemella haemolysans</name>
    <dbReference type="NCBI Taxonomy" id="1379"/>
    <lineage>
        <taxon>Bacteria</taxon>
        <taxon>Bacillati</taxon>
        <taxon>Bacillota</taxon>
        <taxon>Bacilli</taxon>
        <taxon>Bacillales</taxon>
        <taxon>Gemellaceae</taxon>
        <taxon>Gemella</taxon>
    </lineage>
</organism>
<dbReference type="PATRIC" id="fig|1379.3.peg.1597"/>
<evidence type="ECO:0000256" key="5">
    <source>
        <dbReference type="ARBA" id="ARBA00022692"/>
    </source>
</evidence>
<evidence type="ECO:0000256" key="3">
    <source>
        <dbReference type="ARBA" id="ARBA00022448"/>
    </source>
</evidence>
<comment type="caution">
    <text evidence="10">The sequence shown here is derived from an EMBL/GenBank/DDBJ whole genome shotgun (WGS) entry which is preliminary data.</text>
</comment>
<dbReference type="InterPro" id="IPR004626">
    <property type="entry name" value="RarD"/>
</dbReference>
<feature type="transmembrane region" description="Helical" evidence="8">
    <location>
        <begin position="37"/>
        <end position="55"/>
    </location>
</feature>
<feature type="transmembrane region" description="Helical" evidence="8">
    <location>
        <begin position="7"/>
        <end position="25"/>
    </location>
</feature>
<name>A0A133ZQP2_9BACL</name>
<dbReference type="Proteomes" id="UP000070355">
    <property type="component" value="Unassembled WGS sequence"/>
</dbReference>
<comment type="similarity">
    <text evidence="2">Belongs to the EamA transporter family.</text>
</comment>
<dbReference type="OrthoDB" id="369870at2"/>
<sequence length="305" mass="34036">MNNTQKSLIAILICYFSWGLFPIYFKLLKEIGAYEVLAMRIICSFIFMIIVVAIAKNKKSIFNEITTLWKDKKSVLLLVLASFLITLNWLTYIIAVNTNHVLEASFGYYLNPIVTIILAVVFLKEKLTRTQTIACLCVGGSLIYLFISLGSLPWISILLALSFGLYSLCKKKIVLSPKASLLIETAIVSPIALIYMGYLSSNNSITFYSFGTDTLIYLLLSGVITAVPLMLFAKGATAIPLYILGILQYLPPTMQFFIGIFVYGEVLSIQKLISFSIIWVAVAVFCYSAVISMKKQNLINESLNK</sequence>
<keyword evidence="5 8" id="KW-0812">Transmembrane</keyword>
<dbReference type="PANTHER" id="PTHR22911">
    <property type="entry name" value="ACYL-MALONYL CONDENSING ENZYME-RELATED"/>
    <property type="match status" value="1"/>
</dbReference>
<dbReference type="RefSeq" id="WP_060914666.1">
    <property type="nucleotide sequence ID" value="NZ_KQ959990.1"/>
</dbReference>
<dbReference type="SUPFAM" id="SSF103481">
    <property type="entry name" value="Multidrug resistance efflux transporter EmrE"/>
    <property type="match status" value="2"/>
</dbReference>
<evidence type="ECO:0000313" key="11">
    <source>
        <dbReference type="Proteomes" id="UP000070355"/>
    </source>
</evidence>
<feature type="transmembrane region" description="Helical" evidence="8">
    <location>
        <begin position="239"/>
        <end position="263"/>
    </location>
</feature>